<proteinExistence type="inferred from homology"/>
<keyword evidence="2" id="KW-0963">Cytoplasm</keyword>
<sequence length="567" mass="66041">MSKIALAKSLTYSLLFILFLYSCEKGGHPAKLLEQARTKIEDNPSEALLLLDSIRNPSGMDQDSYMRYILLHVQAKSLMRKDIKGDTLVFDAQRYFDTKNDPYLSALAHYYTAGVYHANNTPDKELEHFMLAGHYARKAGNNLLMGKSRHSIGNLYYEKGVMDSAIVNYRQALDLYAKNGRMEAFRLQIMKFTGIAYQAEGKLDSAYYYFDEGLRYSKELNNVPSQVSFTHMLGMLYRKKGDHQKSADYLRTALAETTDQQEAIRICLSFLKLYHNQNQPDSAKYYSELMKGHLAKITYPRTLEDLYKSLSSYHEENGDYKEALHYNNLLLDLTRQINESNSLQKLSEADKKYKAALHKKELDSLLMRNYLYLLGGISLILIVLVIAYFNNRTMRLKRQRIDERNKLLEEQSLVQQKLLEHQDESLTYMQGIYRNIVTEWVEIDKQVKSLAKEFGAKEEPELYVKIKKMVENFRQNTNEQLVGQAKEHFQKQPYGENVLSVLKDKELLLFMLYYCGYKRNDVAVLLGVRPHKENMNFRKLDLRNKLLKAGMPKEDVEQILFAEDKED</sequence>
<dbReference type="EMBL" id="FLUM01000003">
    <property type="protein sequence ID" value="SBW07100.1"/>
    <property type="molecule type" value="Genomic_DNA"/>
</dbReference>
<evidence type="ECO:0008006" key="9">
    <source>
        <dbReference type="Google" id="ProtNLM"/>
    </source>
</evidence>
<dbReference type="PROSITE" id="PS51257">
    <property type="entry name" value="PROKAR_LIPOPROTEIN"/>
    <property type="match status" value="1"/>
</dbReference>
<dbReference type="AlphaFoldDB" id="A0A212K5T2"/>
<organism evidence="8">
    <name type="scientific">uncultured Dysgonomonas sp</name>
    <dbReference type="NCBI Taxonomy" id="206096"/>
    <lineage>
        <taxon>Bacteria</taxon>
        <taxon>Pseudomonadati</taxon>
        <taxon>Bacteroidota</taxon>
        <taxon>Bacteroidia</taxon>
        <taxon>Bacteroidales</taxon>
        <taxon>Dysgonomonadaceae</taxon>
        <taxon>Dysgonomonas</taxon>
        <taxon>environmental samples</taxon>
    </lineage>
</organism>
<keyword evidence="7" id="KW-1133">Transmembrane helix</keyword>
<feature type="repeat" description="TPR" evidence="6">
    <location>
        <begin position="146"/>
        <end position="179"/>
    </location>
</feature>
<protein>
    <recommendedName>
        <fullName evidence="9">MalT-like TPR region domain-containing protein</fullName>
    </recommendedName>
</protein>
<dbReference type="Gene3D" id="1.25.40.10">
    <property type="entry name" value="Tetratricopeptide repeat domain"/>
    <property type="match status" value="2"/>
</dbReference>
<dbReference type="InterPro" id="IPR051476">
    <property type="entry name" value="Bac_ResReg_Asp_Phosphatase"/>
</dbReference>
<reference evidence="8" key="1">
    <citation type="submission" date="2016-04" db="EMBL/GenBank/DDBJ databases">
        <authorList>
            <person name="Evans L.H."/>
            <person name="Alamgir A."/>
            <person name="Owens N."/>
            <person name="Weber N.D."/>
            <person name="Virtaneva K."/>
            <person name="Barbian K."/>
            <person name="Babar A."/>
            <person name="Rosenke K."/>
        </authorList>
    </citation>
    <scope>NUCLEOTIDE SEQUENCE</scope>
    <source>
        <strain evidence="8">86-1</strain>
    </source>
</reference>
<evidence type="ECO:0000256" key="2">
    <source>
        <dbReference type="ARBA" id="ARBA00022490"/>
    </source>
</evidence>
<evidence type="ECO:0000256" key="3">
    <source>
        <dbReference type="ARBA" id="ARBA00022737"/>
    </source>
</evidence>
<dbReference type="PANTHER" id="PTHR46630">
    <property type="entry name" value="TETRATRICOPEPTIDE REPEAT PROTEIN 29"/>
    <property type="match status" value="1"/>
</dbReference>
<keyword evidence="4 6" id="KW-0802">TPR repeat</keyword>
<name>A0A212K5T2_9BACT</name>
<evidence type="ECO:0000256" key="6">
    <source>
        <dbReference type="PROSITE-ProRule" id="PRU00339"/>
    </source>
</evidence>
<dbReference type="SMART" id="SM00028">
    <property type="entry name" value="TPR"/>
    <property type="match status" value="4"/>
</dbReference>
<evidence type="ECO:0000313" key="8">
    <source>
        <dbReference type="EMBL" id="SBW07100.1"/>
    </source>
</evidence>
<dbReference type="GO" id="GO:0005737">
    <property type="term" value="C:cytoplasm"/>
    <property type="evidence" value="ECO:0007669"/>
    <property type="project" value="UniProtKB-SubCell"/>
</dbReference>
<gene>
    <name evidence="8" type="ORF">KL86DYS1_31576</name>
</gene>
<feature type="transmembrane region" description="Helical" evidence="7">
    <location>
        <begin position="370"/>
        <end position="390"/>
    </location>
</feature>
<dbReference type="InterPro" id="IPR019734">
    <property type="entry name" value="TPR_rpt"/>
</dbReference>
<evidence type="ECO:0000256" key="7">
    <source>
        <dbReference type="SAM" id="Phobius"/>
    </source>
</evidence>
<comment type="similarity">
    <text evidence="5">Belongs to the Rap family.</text>
</comment>
<evidence type="ECO:0000256" key="4">
    <source>
        <dbReference type="ARBA" id="ARBA00022803"/>
    </source>
</evidence>
<dbReference type="PROSITE" id="PS50005">
    <property type="entry name" value="TPR"/>
    <property type="match status" value="1"/>
</dbReference>
<dbReference type="SUPFAM" id="SSF48452">
    <property type="entry name" value="TPR-like"/>
    <property type="match status" value="1"/>
</dbReference>
<dbReference type="PANTHER" id="PTHR46630:SF1">
    <property type="entry name" value="TETRATRICOPEPTIDE REPEAT PROTEIN 29"/>
    <property type="match status" value="1"/>
</dbReference>
<dbReference type="Pfam" id="PF13181">
    <property type="entry name" value="TPR_8"/>
    <property type="match status" value="2"/>
</dbReference>
<dbReference type="RefSeq" id="WP_296944533.1">
    <property type="nucleotide sequence ID" value="NZ_LT599032.1"/>
</dbReference>
<keyword evidence="7" id="KW-0472">Membrane</keyword>
<keyword evidence="7" id="KW-0812">Transmembrane</keyword>
<evidence type="ECO:0000256" key="5">
    <source>
        <dbReference type="ARBA" id="ARBA00038253"/>
    </source>
</evidence>
<dbReference type="InterPro" id="IPR011990">
    <property type="entry name" value="TPR-like_helical_dom_sf"/>
</dbReference>
<keyword evidence="3" id="KW-0677">Repeat</keyword>
<evidence type="ECO:0000256" key="1">
    <source>
        <dbReference type="ARBA" id="ARBA00004496"/>
    </source>
</evidence>
<accession>A0A212K5T2</accession>
<comment type="subcellular location">
    <subcellularLocation>
        <location evidence="1">Cytoplasm</location>
    </subcellularLocation>
</comment>